<dbReference type="EMBL" id="JACHGW010000001">
    <property type="protein sequence ID" value="MBB6048610.1"/>
    <property type="molecule type" value="Genomic_DNA"/>
</dbReference>
<evidence type="ECO:0000256" key="3">
    <source>
        <dbReference type="ARBA" id="ARBA00022723"/>
    </source>
</evidence>
<dbReference type="Pfam" id="PF00034">
    <property type="entry name" value="Cytochrom_C"/>
    <property type="match status" value="1"/>
</dbReference>
<dbReference type="Gene3D" id="1.10.760.10">
    <property type="entry name" value="Cytochrome c-like domain"/>
    <property type="match status" value="2"/>
</dbReference>
<sequence length="592" mass="66249">MRFLATLLPATALATVALSPTVPTDVSRGLSGPEIRETQRAVDAFAWDEFVAIQWPARADQRGVADTNKPFGAEGLRVWETWKTPGEIFLRGGAEPLPWSAPLPHERELTDNLQAVQSDGTLPATLTDRFGHVVRYEIRVNQVLFDYLRSHKLYDSRQQRVAESVRYPDGAMAVKASWRELEPGEEAHYLTRECVVFDTKNGRAGRKRKRKMGLVGLHIVQKTPSAPQWVWATFEHISNTEGSDASFCPPLVPEARTNKQTEPGVPNLVQRLSPLRARLRELNRAQQQVLHATGSVLQNYELVGAQWPAPGGRVEPTFLSNTTMESFVQESSCLGCHASARTLNTEKYVSADFLFSIRRAQPEVKEMPLIPPPTKAVTEWDKKNWRAVQRGHALAERSYELMPRYVGNKLHCGSCHLDVGRNPSSSWWVGMFADGKYETPQKFYDRINQCMQRSMNGRPLPTDGPEMAAFNAYFHWLDEQAQALGIPPQPTGMLKVEKRDGDPVRGKELFAQRCAACHSTDGSGRYESGSYYRPALWGPRSFNNLAGLGAKPEKMAGFLKHNMPFGSGGALTLQESWDLTAFLIAQPRPVKQ</sequence>
<dbReference type="GO" id="GO:0046872">
    <property type="term" value="F:metal ion binding"/>
    <property type="evidence" value="ECO:0007669"/>
    <property type="project" value="UniProtKB-KW"/>
</dbReference>
<dbReference type="AlphaFoldDB" id="A0A7W9SLP7"/>
<keyword evidence="5 6" id="KW-0408">Iron</keyword>
<evidence type="ECO:0000256" key="5">
    <source>
        <dbReference type="ARBA" id="ARBA00023004"/>
    </source>
</evidence>
<evidence type="ECO:0000256" key="2">
    <source>
        <dbReference type="ARBA" id="ARBA00022617"/>
    </source>
</evidence>
<dbReference type="RefSeq" id="WP_184192248.1">
    <property type="nucleotide sequence ID" value="NZ_JACHGW010000001.1"/>
</dbReference>
<comment type="caution">
    <text evidence="8">The sequence shown here is derived from an EMBL/GenBank/DDBJ whole genome shotgun (WGS) entry which is preliminary data.</text>
</comment>
<accession>A0A7W9SLP7</accession>
<gene>
    <name evidence="8" type="ORF">HNQ39_000372</name>
</gene>
<keyword evidence="1" id="KW-0813">Transport</keyword>
<keyword evidence="9" id="KW-1185">Reference proteome</keyword>
<dbReference type="PANTHER" id="PTHR37823">
    <property type="entry name" value="CYTOCHROME C-553-LIKE"/>
    <property type="match status" value="1"/>
</dbReference>
<organism evidence="8 9">
    <name type="scientific">Armatimonas rosea</name>
    <dbReference type="NCBI Taxonomy" id="685828"/>
    <lineage>
        <taxon>Bacteria</taxon>
        <taxon>Bacillati</taxon>
        <taxon>Armatimonadota</taxon>
        <taxon>Armatimonadia</taxon>
        <taxon>Armatimonadales</taxon>
        <taxon>Armatimonadaceae</taxon>
        <taxon>Armatimonas</taxon>
    </lineage>
</organism>
<keyword evidence="4" id="KW-0249">Electron transport</keyword>
<evidence type="ECO:0000256" key="6">
    <source>
        <dbReference type="PROSITE-ProRule" id="PRU00433"/>
    </source>
</evidence>
<dbReference type="PROSITE" id="PS51007">
    <property type="entry name" value="CYTC"/>
    <property type="match status" value="1"/>
</dbReference>
<proteinExistence type="predicted"/>
<dbReference type="GO" id="GO:0009055">
    <property type="term" value="F:electron transfer activity"/>
    <property type="evidence" value="ECO:0007669"/>
    <property type="project" value="InterPro"/>
</dbReference>
<dbReference type="InterPro" id="IPR036909">
    <property type="entry name" value="Cyt_c-like_dom_sf"/>
</dbReference>
<feature type="domain" description="Cytochrome c" evidence="7">
    <location>
        <begin position="501"/>
        <end position="587"/>
    </location>
</feature>
<keyword evidence="2 6" id="KW-0349">Heme</keyword>
<evidence type="ECO:0000313" key="8">
    <source>
        <dbReference type="EMBL" id="MBB6048610.1"/>
    </source>
</evidence>
<name>A0A7W9SLP7_ARMRO</name>
<dbReference type="PANTHER" id="PTHR37823:SF1">
    <property type="entry name" value="CYTOCHROME C-553-LIKE"/>
    <property type="match status" value="1"/>
</dbReference>
<dbReference type="Proteomes" id="UP000520814">
    <property type="component" value="Unassembled WGS sequence"/>
</dbReference>
<protein>
    <submittedName>
        <fullName evidence="8">Cytochrome c</fullName>
    </submittedName>
</protein>
<dbReference type="SUPFAM" id="SSF46626">
    <property type="entry name" value="Cytochrome c"/>
    <property type="match status" value="2"/>
</dbReference>
<reference evidence="8 9" key="1">
    <citation type="submission" date="2020-08" db="EMBL/GenBank/DDBJ databases">
        <title>Genomic Encyclopedia of Type Strains, Phase IV (KMG-IV): sequencing the most valuable type-strain genomes for metagenomic binning, comparative biology and taxonomic classification.</title>
        <authorList>
            <person name="Goeker M."/>
        </authorList>
    </citation>
    <scope>NUCLEOTIDE SEQUENCE [LARGE SCALE GENOMIC DNA]</scope>
    <source>
        <strain evidence="8 9">DSM 23562</strain>
    </source>
</reference>
<dbReference type="InterPro" id="IPR009056">
    <property type="entry name" value="Cyt_c-like_dom"/>
</dbReference>
<evidence type="ECO:0000313" key="9">
    <source>
        <dbReference type="Proteomes" id="UP000520814"/>
    </source>
</evidence>
<evidence type="ECO:0000259" key="7">
    <source>
        <dbReference type="PROSITE" id="PS51007"/>
    </source>
</evidence>
<keyword evidence="3 6" id="KW-0479">Metal-binding</keyword>
<dbReference type="GO" id="GO:0020037">
    <property type="term" value="F:heme binding"/>
    <property type="evidence" value="ECO:0007669"/>
    <property type="project" value="InterPro"/>
</dbReference>
<evidence type="ECO:0000256" key="1">
    <source>
        <dbReference type="ARBA" id="ARBA00022448"/>
    </source>
</evidence>
<dbReference type="InterPro" id="IPR051811">
    <property type="entry name" value="Cytochrome_c550/c551-like"/>
</dbReference>
<evidence type="ECO:0000256" key="4">
    <source>
        <dbReference type="ARBA" id="ARBA00022982"/>
    </source>
</evidence>